<accession>A0ABR6HXW6</accession>
<gene>
    <name evidence="1" type="ORF">FHS52_001467</name>
</gene>
<evidence type="ECO:0000313" key="1">
    <source>
        <dbReference type="EMBL" id="MBB3775498.1"/>
    </source>
</evidence>
<reference evidence="1 2" key="1">
    <citation type="submission" date="2020-08" db="EMBL/GenBank/DDBJ databases">
        <title>Genomic Encyclopedia of Type Strains, Phase IV (KMG-IV): sequencing the most valuable type-strain genomes for metagenomic binning, comparative biology and taxonomic classification.</title>
        <authorList>
            <person name="Goeker M."/>
        </authorList>
    </citation>
    <scope>NUCLEOTIDE SEQUENCE [LARGE SCALE GENOMIC DNA]</scope>
    <source>
        <strain evidence="1 2">DSM 8510</strain>
    </source>
</reference>
<proteinExistence type="predicted"/>
<dbReference type="Proteomes" id="UP000548685">
    <property type="component" value="Unassembled WGS sequence"/>
</dbReference>
<keyword evidence="2" id="KW-1185">Reference proteome</keyword>
<dbReference type="RefSeq" id="WP_202390957.1">
    <property type="nucleotide sequence ID" value="NZ_BAAADZ010000010.1"/>
</dbReference>
<protein>
    <recommendedName>
        <fullName evidence="3">Recombination protein F</fullName>
    </recommendedName>
</protein>
<sequence>MFATETSNRLFAAAFSIVMSAAFFAYAIVPASPTLIA</sequence>
<name>A0ABR6HXW6_9SPHN</name>
<evidence type="ECO:0000313" key="2">
    <source>
        <dbReference type="Proteomes" id="UP000548685"/>
    </source>
</evidence>
<organism evidence="1 2">
    <name type="scientific">Erythrobacter ramosus</name>
    <dbReference type="NCBI Taxonomy" id="35811"/>
    <lineage>
        <taxon>Bacteria</taxon>
        <taxon>Pseudomonadati</taxon>
        <taxon>Pseudomonadota</taxon>
        <taxon>Alphaproteobacteria</taxon>
        <taxon>Sphingomonadales</taxon>
        <taxon>Erythrobacteraceae</taxon>
        <taxon>Erythrobacter/Porphyrobacter group</taxon>
        <taxon>Erythrobacter</taxon>
    </lineage>
</organism>
<dbReference type="EMBL" id="JACICE010000002">
    <property type="protein sequence ID" value="MBB3775498.1"/>
    <property type="molecule type" value="Genomic_DNA"/>
</dbReference>
<evidence type="ECO:0008006" key="3">
    <source>
        <dbReference type="Google" id="ProtNLM"/>
    </source>
</evidence>
<comment type="caution">
    <text evidence="1">The sequence shown here is derived from an EMBL/GenBank/DDBJ whole genome shotgun (WGS) entry which is preliminary data.</text>
</comment>